<dbReference type="OrthoDB" id="2291009at2759"/>
<feature type="compositionally biased region" description="Polar residues" evidence="1">
    <location>
        <begin position="143"/>
        <end position="159"/>
    </location>
</feature>
<dbReference type="AlphaFoldDB" id="A0A168T5D9"/>
<evidence type="ECO:0000313" key="3">
    <source>
        <dbReference type="Proteomes" id="UP000078561"/>
    </source>
</evidence>
<dbReference type="InParanoid" id="A0A168T5D9"/>
<dbReference type="EMBL" id="LT555011">
    <property type="protein sequence ID" value="SAM09494.1"/>
    <property type="molecule type" value="Genomic_DNA"/>
</dbReference>
<organism evidence="2">
    <name type="scientific">Absidia glauca</name>
    <name type="common">Pin mould</name>
    <dbReference type="NCBI Taxonomy" id="4829"/>
    <lineage>
        <taxon>Eukaryota</taxon>
        <taxon>Fungi</taxon>
        <taxon>Fungi incertae sedis</taxon>
        <taxon>Mucoromycota</taxon>
        <taxon>Mucoromycotina</taxon>
        <taxon>Mucoromycetes</taxon>
        <taxon>Mucorales</taxon>
        <taxon>Cunninghamellaceae</taxon>
        <taxon>Absidia</taxon>
    </lineage>
</organism>
<gene>
    <name evidence="2" type="primary">ABSGL_15170.1 scaffold 15182</name>
</gene>
<sequence length="315" mass="34968">MFETDHVFSNIHTRKAPVITYKRRQHTVSSIQRLPIITPDSTIAKKASIEQQTVSVPEPTISDDKNGRTLHKQHINVGRSPIDPALTQPTRLPMLDIFDFPDEDNNDTEVELRIASSLHSNNKVSSKRTYGRPAKSTKGRAAVSTSAKISTTKPTTSGRTMTEPLRIQVMTETDFNGDSNKKATEVSIWDIPDDSTYSKKTIKPAIRKSSSIPFNRTLSAPAQTTTFLSSPPPLGRTMSSMPCDVKKRKRNVVSRLKAANGERLDLCNQPVGDRFYNMASDSDDDDDDTTQRSMPTDHLSTTASLPTPSSRNLRI</sequence>
<feature type="compositionally biased region" description="Low complexity" evidence="1">
    <location>
        <begin position="299"/>
        <end position="315"/>
    </location>
</feature>
<evidence type="ECO:0000256" key="1">
    <source>
        <dbReference type="SAM" id="MobiDB-lite"/>
    </source>
</evidence>
<feature type="region of interest" description="Disordered" evidence="1">
    <location>
        <begin position="276"/>
        <end position="315"/>
    </location>
</feature>
<keyword evidence="3" id="KW-1185">Reference proteome</keyword>
<protein>
    <submittedName>
        <fullName evidence="2">Uncharacterized protein</fullName>
    </submittedName>
</protein>
<feature type="compositionally biased region" description="Basic residues" evidence="1">
    <location>
        <begin position="125"/>
        <end position="138"/>
    </location>
</feature>
<reference evidence="2" key="1">
    <citation type="submission" date="2016-04" db="EMBL/GenBank/DDBJ databases">
        <authorList>
            <person name="Evans L.H."/>
            <person name="Alamgir A."/>
            <person name="Owens N."/>
            <person name="Weber N.D."/>
            <person name="Virtaneva K."/>
            <person name="Barbian K."/>
            <person name="Babar A."/>
            <person name="Rosenke K."/>
        </authorList>
    </citation>
    <scope>NUCLEOTIDE SEQUENCE [LARGE SCALE GENOMIC DNA]</scope>
    <source>
        <strain evidence="2">CBS 101.48</strain>
    </source>
</reference>
<accession>A0A168T5D9</accession>
<dbReference type="Proteomes" id="UP000078561">
    <property type="component" value="Unassembled WGS sequence"/>
</dbReference>
<name>A0A168T5D9_ABSGL</name>
<feature type="region of interest" description="Disordered" evidence="1">
    <location>
        <begin position="123"/>
        <end position="159"/>
    </location>
</feature>
<evidence type="ECO:0000313" key="2">
    <source>
        <dbReference type="EMBL" id="SAM09494.1"/>
    </source>
</evidence>
<proteinExistence type="predicted"/>